<dbReference type="Proteomes" id="UP001201262">
    <property type="component" value="Unassembled WGS sequence"/>
</dbReference>
<organism evidence="1 2">
    <name type="scientific">Talaromyces proteolyticus</name>
    <dbReference type="NCBI Taxonomy" id="1131652"/>
    <lineage>
        <taxon>Eukaryota</taxon>
        <taxon>Fungi</taxon>
        <taxon>Dikarya</taxon>
        <taxon>Ascomycota</taxon>
        <taxon>Pezizomycotina</taxon>
        <taxon>Eurotiomycetes</taxon>
        <taxon>Eurotiomycetidae</taxon>
        <taxon>Eurotiales</taxon>
        <taxon>Trichocomaceae</taxon>
        <taxon>Talaromyces</taxon>
        <taxon>Talaromyces sect. Bacilispori</taxon>
    </lineage>
</organism>
<sequence>MNLKKKHAFFNLIWSNHVILFPKRHNEAVDDLWTTGYKIEENVHQQGPTALTSSQAWATYECYNPRYSCNGTIKIYMQIPYKGTESEPWESRAKQASIFPNDVKAELKALIRLNHAGCSSAPRLLNWKMDKQTEAMPVPGGYVVYIVTKQLLGEPLTNLAKLSQWERRSILIAFKDAYMECYECGIVSDEKNKSNVIWNEKMRKWFVYGFMLDNQIIEVC</sequence>
<protein>
    <submittedName>
        <fullName evidence="1">Uncharacterized protein</fullName>
    </submittedName>
</protein>
<proteinExistence type="predicted"/>
<name>A0AAD4PZQ3_9EURO</name>
<gene>
    <name evidence="1" type="ORF">BGW36DRAFT_422817</name>
</gene>
<dbReference type="GeneID" id="70250046"/>
<evidence type="ECO:0000313" key="1">
    <source>
        <dbReference type="EMBL" id="KAH8703248.1"/>
    </source>
</evidence>
<dbReference type="AlphaFoldDB" id="A0AAD4PZQ3"/>
<dbReference type="EMBL" id="JAJTJA010000002">
    <property type="protein sequence ID" value="KAH8703248.1"/>
    <property type="molecule type" value="Genomic_DNA"/>
</dbReference>
<keyword evidence="2" id="KW-1185">Reference proteome</keyword>
<accession>A0AAD4PZQ3</accession>
<dbReference type="RefSeq" id="XP_046076266.1">
    <property type="nucleotide sequence ID" value="XM_046219759.1"/>
</dbReference>
<reference evidence="1" key="1">
    <citation type="submission" date="2021-12" db="EMBL/GenBank/DDBJ databases">
        <title>Convergent genome expansion in fungi linked to evolution of root-endophyte symbiosis.</title>
        <authorList>
            <consortium name="DOE Joint Genome Institute"/>
            <person name="Ke Y.-H."/>
            <person name="Bonito G."/>
            <person name="Liao H.-L."/>
            <person name="Looney B."/>
            <person name="Rojas-Flechas A."/>
            <person name="Nash J."/>
            <person name="Hameed K."/>
            <person name="Schadt C."/>
            <person name="Martin F."/>
            <person name="Crous P.W."/>
            <person name="Miettinen O."/>
            <person name="Magnuson J.K."/>
            <person name="Labbe J."/>
            <person name="Jacobson D."/>
            <person name="Doktycz M.J."/>
            <person name="Veneault-Fourrey C."/>
            <person name="Kuo A."/>
            <person name="Mondo S."/>
            <person name="Calhoun S."/>
            <person name="Riley R."/>
            <person name="Ohm R."/>
            <person name="LaButti K."/>
            <person name="Andreopoulos B."/>
            <person name="Pangilinan J."/>
            <person name="Nolan M."/>
            <person name="Tritt A."/>
            <person name="Clum A."/>
            <person name="Lipzen A."/>
            <person name="Daum C."/>
            <person name="Barry K."/>
            <person name="Grigoriev I.V."/>
            <person name="Vilgalys R."/>
        </authorList>
    </citation>
    <scope>NUCLEOTIDE SEQUENCE</scope>
    <source>
        <strain evidence="1">PMI_201</strain>
    </source>
</reference>
<evidence type="ECO:0000313" key="2">
    <source>
        <dbReference type="Proteomes" id="UP001201262"/>
    </source>
</evidence>
<comment type="caution">
    <text evidence="1">The sequence shown here is derived from an EMBL/GenBank/DDBJ whole genome shotgun (WGS) entry which is preliminary data.</text>
</comment>